<dbReference type="GO" id="GO:0003677">
    <property type="term" value="F:DNA binding"/>
    <property type="evidence" value="ECO:0007669"/>
    <property type="project" value="InterPro"/>
</dbReference>
<protein>
    <recommendedName>
        <fullName evidence="4">Tyr recombinase domain-containing protein</fullName>
    </recommendedName>
</protein>
<comment type="caution">
    <text evidence="2">The sequence shown here is derived from an EMBL/GenBank/DDBJ whole genome shotgun (WGS) entry which is preliminary data.</text>
</comment>
<feature type="compositionally biased region" description="Pro residues" evidence="1">
    <location>
        <begin position="8"/>
        <end position="18"/>
    </location>
</feature>
<accession>A0A3S0BFN0</accession>
<dbReference type="EMBL" id="RXHJ01000030">
    <property type="protein sequence ID" value="RSZ61226.1"/>
    <property type="molecule type" value="Genomic_DNA"/>
</dbReference>
<evidence type="ECO:0000313" key="3">
    <source>
        <dbReference type="Proteomes" id="UP000274907"/>
    </source>
</evidence>
<sequence length="354" mass="39653">MGRHKAMPPAPEPNPPSQLIPALEPVPDRVRHLTMRTLPDRERFERLRKMSINRPPGPLRSEAMERAALVQGHTPVIDEENDGKNVRIIAQMLYDEGLVAGYVDEQRALTRHNIDMWLFKSAKVSERSLSVYRRVMYLAGATLYPREFPSPLRTLATRQRATPPARPGTAEELYAIVPSVPESIRKRLLLVLDLITGAGLRTQEIREITGSDVAVLRLPGGREIIEVRVRRRGKVDRRVPVLCPRRGHSLLTHATEVGTGTFFPLMSNGRVYRNIVSKLNDRLREYGFAGLDAVALRNRWIMDLAVTPGISTVAVIGLAGVRDLRVVADQPELLPKYSPEDLATMLLEAQGSQL</sequence>
<evidence type="ECO:0000256" key="1">
    <source>
        <dbReference type="SAM" id="MobiDB-lite"/>
    </source>
</evidence>
<dbReference type="Proteomes" id="UP000274907">
    <property type="component" value="Unassembled WGS sequence"/>
</dbReference>
<feature type="region of interest" description="Disordered" evidence="1">
    <location>
        <begin position="1"/>
        <end position="22"/>
    </location>
</feature>
<organism evidence="2 3">
    <name type="scientific">Corynebacterium hylobatis</name>
    <dbReference type="NCBI Taxonomy" id="1859290"/>
    <lineage>
        <taxon>Bacteria</taxon>
        <taxon>Bacillati</taxon>
        <taxon>Actinomycetota</taxon>
        <taxon>Actinomycetes</taxon>
        <taxon>Mycobacteriales</taxon>
        <taxon>Corynebacteriaceae</taxon>
        <taxon>Corynebacterium</taxon>
    </lineage>
</organism>
<reference evidence="2 3" key="1">
    <citation type="submission" date="2018-12" db="EMBL/GenBank/DDBJ databases">
        <title>YIM 101343 draft genome.</title>
        <authorList>
            <person name="Chen X."/>
        </authorList>
    </citation>
    <scope>NUCLEOTIDE SEQUENCE [LARGE SCALE GENOMIC DNA]</scope>
    <source>
        <strain evidence="2 3">YIM 101343</strain>
    </source>
</reference>
<name>A0A3S0BFN0_9CORY</name>
<proteinExistence type="predicted"/>
<dbReference type="RefSeq" id="WP_126122013.1">
    <property type="nucleotide sequence ID" value="NZ_RXHJ01000030.1"/>
</dbReference>
<gene>
    <name evidence="2" type="ORF">EAH68_14305</name>
</gene>
<keyword evidence="3" id="KW-1185">Reference proteome</keyword>
<evidence type="ECO:0000313" key="2">
    <source>
        <dbReference type="EMBL" id="RSZ61226.1"/>
    </source>
</evidence>
<dbReference type="OrthoDB" id="4423546at2"/>
<dbReference type="SUPFAM" id="SSF56349">
    <property type="entry name" value="DNA breaking-rejoining enzymes"/>
    <property type="match status" value="1"/>
</dbReference>
<dbReference type="AlphaFoldDB" id="A0A3S0BFN0"/>
<dbReference type="InterPro" id="IPR011010">
    <property type="entry name" value="DNA_brk_join_enz"/>
</dbReference>
<evidence type="ECO:0008006" key="4">
    <source>
        <dbReference type="Google" id="ProtNLM"/>
    </source>
</evidence>